<dbReference type="EMBL" id="AVOT02015592">
    <property type="protein sequence ID" value="MBW0500028.1"/>
    <property type="molecule type" value="Genomic_DNA"/>
</dbReference>
<name>A0A9Q3DDZ5_9BASI</name>
<reference evidence="1" key="1">
    <citation type="submission" date="2021-03" db="EMBL/GenBank/DDBJ databases">
        <title>Draft genome sequence of rust myrtle Austropuccinia psidii MF-1, a brazilian biotype.</title>
        <authorList>
            <person name="Quecine M.C."/>
            <person name="Pachon D.M.R."/>
            <person name="Bonatelli M.L."/>
            <person name="Correr F.H."/>
            <person name="Franceschini L.M."/>
            <person name="Leite T.F."/>
            <person name="Margarido G.R.A."/>
            <person name="Almeida C.A."/>
            <person name="Ferrarezi J.A."/>
            <person name="Labate C.A."/>
        </authorList>
    </citation>
    <scope>NUCLEOTIDE SEQUENCE</scope>
    <source>
        <strain evidence="1">MF-1</strain>
    </source>
</reference>
<gene>
    <name evidence="1" type="ORF">O181_039743</name>
</gene>
<evidence type="ECO:0000313" key="2">
    <source>
        <dbReference type="Proteomes" id="UP000765509"/>
    </source>
</evidence>
<proteinExistence type="predicted"/>
<comment type="caution">
    <text evidence="1">The sequence shown here is derived from an EMBL/GenBank/DDBJ whole genome shotgun (WGS) entry which is preliminary data.</text>
</comment>
<evidence type="ECO:0000313" key="1">
    <source>
        <dbReference type="EMBL" id="MBW0500028.1"/>
    </source>
</evidence>
<accession>A0A9Q3DDZ5</accession>
<keyword evidence="2" id="KW-1185">Reference proteome</keyword>
<dbReference type="Proteomes" id="UP000765509">
    <property type="component" value="Unassembled WGS sequence"/>
</dbReference>
<dbReference type="AlphaFoldDB" id="A0A9Q3DDZ5"/>
<protein>
    <submittedName>
        <fullName evidence="1">Uncharacterized protein</fullName>
    </submittedName>
</protein>
<sequence>MGSPSHCSLKAAEWILLYKVYIPLLILSRQMSLDEQNSPNTQRKMGKSGELANELAKNEFHLISSINISTIWTVSMDDATAFAEHWKRFHLSN</sequence>
<organism evidence="1 2">
    <name type="scientific">Austropuccinia psidii MF-1</name>
    <dbReference type="NCBI Taxonomy" id="1389203"/>
    <lineage>
        <taxon>Eukaryota</taxon>
        <taxon>Fungi</taxon>
        <taxon>Dikarya</taxon>
        <taxon>Basidiomycota</taxon>
        <taxon>Pucciniomycotina</taxon>
        <taxon>Pucciniomycetes</taxon>
        <taxon>Pucciniales</taxon>
        <taxon>Sphaerophragmiaceae</taxon>
        <taxon>Austropuccinia</taxon>
    </lineage>
</organism>